<protein>
    <submittedName>
        <fullName evidence="2">Uncharacterized protein</fullName>
    </submittedName>
</protein>
<dbReference type="Proteomes" id="UP000198280">
    <property type="component" value="Unassembled WGS sequence"/>
</dbReference>
<evidence type="ECO:0000313" key="2">
    <source>
        <dbReference type="EMBL" id="SNT45803.1"/>
    </source>
</evidence>
<dbReference type="EMBL" id="FZOF01000027">
    <property type="protein sequence ID" value="SNT45803.1"/>
    <property type="molecule type" value="Genomic_DNA"/>
</dbReference>
<dbReference type="AlphaFoldDB" id="A0A239MU73"/>
<reference evidence="2 3" key="1">
    <citation type="submission" date="2017-06" db="EMBL/GenBank/DDBJ databases">
        <authorList>
            <person name="Kim H.J."/>
            <person name="Triplett B.A."/>
        </authorList>
    </citation>
    <scope>NUCLEOTIDE SEQUENCE [LARGE SCALE GENOMIC DNA]</scope>
    <source>
        <strain evidence="2 3">CGMCC 4.1858</strain>
    </source>
</reference>
<evidence type="ECO:0000256" key="1">
    <source>
        <dbReference type="SAM" id="Phobius"/>
    </source>
</evidence>
<keyword evidence="3" id="KW-1185">Reference proteome</keyword>
<keyword evidence="1" id="KW-0472">Membrane</keyword>
<sequence>MIAIIASASANVGFAVGTFAGAVGELGAYSATSAGAAATATAVVIGFATATFIEGG</sequence>
<keyword evidence="1" id="KW-0812">Transmembrane</keyword>
<accession>A0A239MU73</accession>
<evidence type="ECO:0000313" key="3">
    <source>
        <dbReference type="Proteomes" id="UP000198280"/>
    </source>
</evidence>
<organism evidence="2 3">
    <name type="scientific">Actinacidiphila glaucinigra</name>
    <dbReference type="NCBI Taxonomy" id="235986"/>
    <lineage>
        <taxon>Bacteria</taxon>
        <taxon>Bacillati</taxon>
        <taxon>Actinomycetota</taxon>
        <taxon>Actinomycetes</taxon>
        <taxon>Kitasatosporales</taxon>
        <taxon>Streptomycetaceae</taxon>
        <taxon>Actinacidiphila</taxon>
    </lineage>
</organism>
<keyword evidence="1" id="KW-1133">Transmembrane helix</keyword>
<feature type="transmembrane region" description="Helical" evidence="1">
    <location>
        <begin position="31"/>
        <end position="53"/>
    </location>
</feature>
<gene>
    <name evidence="2" type="ORF">SAMN05216252_12737</name>
</gene>
<name>A0A239MU73_9ACTN</name>
<proteinExistence type="predicted"/>